<evidence type="ECO:0000256" key="6">
    <source>
        <dbReference type="ARBA" id="ARBA00023163"/>
    </source>
</evidence>
<dbReference type="PANTHER" id="PTHR35784">
    <property type="entry name" value="MEDIATOR OF RNA POLYMERASE II TRANSCRIPTION SUBUNIT 5"/>
    <property type="match status" value="1"/>
</dbReference>
<dbReference type="Pfam" id="PF08689">
    <property type="entry name" value="Med5"/>
    <property type="match status" value="1"/>
</dbReference>
<dbReference type="STRING" id="1296096.A0A1B9HZ55"/>
<reference evidence="10" key="3">
    <citation type="submission" date="2016-07" db="EMBL/GenBank/DDBJ databases">
        <title>Evolution of pathogenesis and genome organization in the Tremellales.</title>
        <authorList>
            <person name="Cuomo C."/>
            <person name="Litvintseva A."/>
            <person name="Heitman J."/>
            <person name="Chen Y."/>
            <person name="Sun S."/>
            <person name="Springer D."/>
            <person name="Dromer F."/>
            <person name="Young S."/>
            <person name="Zeng Q."/>
            <person name="Chapman S."/>
            <person name="Gujja S."/>
            <person name="Saif S."/>
            <person name="Birren B."/>
        </authorList>
    </citation>
    <scope>NUCLEOTIDE SEQUENCE</scope>
    <source>
        <strain evidence="10">CBS 10737</strain>
    </source>
</reference>
<keyword evidence="12" id="KW-1185">Reference proteome</keyword>
<dbReference type="GO" id="GO:0006357">
    <property type="term" value="P:regulation of transcription by RNA polymerase II"/>
    <property type="evidence" value="ECO:0007669"/>
    <property type="project" value="InterPro"/>
</dbReference>
<evidence type="ECO:0000256" key="8">
    <source>
        <dbReference type="ARBA" id="ARBA00031256"/>
    </source>
</evidence>
<sequence>MAQETLSLSEVIGRAYARALPPKKFVQLLKSTVRSSPDAQDDLASAILPFLLPSPPSLILSYLTNLLSSSILTSRTIFIHILFYLSDHDLPPIPIINSIFNILASNLTGLEEPIPSFLSSPSSSNLETDKIPPEVGTSASAMNSPIINRENQMSTLSLILPLLKTISSNPSLSLNSSLVIYLSKVVSILSNFPLPSLDVGLEVGGLLPDLPEEINTHLRDHLSGLMTDLNNQGPTSQIQMQNGNVQSQVSQGVQDIQMNNLSNDRSQRKAPLKESIIFLIEWLKRSSKFDKSPRAGKELGHNWILLLKAGKYLTMDSSQFLSVLLEVGIQDLIRTDVEDLEAAQNWNILVGIMPALLSWWKEHAEEEFPFPVNITEILTDLFRNHSMAMQSYSENLSQRYTVLIQNAENEEEGSTFTSLEGWTLLSLQETLISKLVQSSLITSDEASTVAPGANSHTFSMGESLTNRLSSESHPHLPPLVHTIQYAYSASASFSEEVIQIIKSCPSIPPPESVFTYIASQPGLLGCLTSTISAKALLSLMEKQLLDIGVDENSRNDDPQGSLTRFGEGVALVEAFVAFYQLPLPPLLQDARCASSFSHLDDESKECMNGWVKAIFGSDGIEDAILLATPPQKLYSLTSTLIQQAILAVAASQIDLDTLHSGLSYFSQPLLSWCLGGVVSWLCKEIKRQGLLSALHLVVLQDLILGHSCPEALIRVNLKVLNDLLNDNSLIEVFQSSNFDLNGIKLKLNHFNLNELLSIPSINSSIPLNESLKLLRKIDENNSSINWEKTFFNSIENELKLKSNKKIIKIIFKEIFNFNFNFNKINNDNLIKFIPLILNFKFNKNQNILLLNTFINFSFNENFLKSLNYDYNNNNQEEKDLIEILKNSLIFNSIFNLNLNSNENKKDFLILNFINELEYLFNKSLKGLNEISIKEIIENENYNSNKKLNLNRKQQLILNIIKSLKNDDFFNL</sequence>
<dbReference type="PANTHER" id="PTHR35784:SF1">
    <property type="entry name" value="MEDIATOR OF RNA POLYMERASE II TRANSCRIPTION SUBUNIT 5"/>
    <property type="match status" value="1"/>
</dbReference>
<comment type="subcellular location">
    <subcellularLocation>
        <location evidence="1 9">Nucleus</location>
    </subcellularLocation>
</comment>
<dbReference type="GO" id="GO:0003712">
    <property type="term" value="F:transcription coregulator activity"/>
    <property type="evidence" value="ECO:0007669"/>
    <property type="project" value="InterPro"/>
</dbReference>
<comment type="subunit">
    <text evidence="9">Component of the Mediator complex.</text>
</comment>
<dbReference type="EMBL" id="CP144528">
    <property type="protein sequence ID" value="WWC73192.1"/>
    <property type="molecule type" value="Genomic_DNA"/>
</dbReference>
<dbReference type="InterPro" id="IPR014801">
    <property type="entry name" value="Mediator_Med5_fun"/>
</dbReference>
<evidence type="ECO:0000256" key="2">
    <source>
        <dbReference type="ARBA" id="ARBA00008782"/>
    </source>
</evidence>
<protein>
    <recommendedName>
        <fullName evidence="3 9">Mediator of RNA polymerase II transcription subunit 5</fullName>
    </recommendedName>
    <alternativeName>
        <fullName evidence="8 9">Mediator complex subunit 5</fullName>
    </alternativeName>
</protein>
<keyword evidence="5 9" id="KW-0010">Activator</keyword>
<dbReference type="GeneID" id="30173666"/>
<dbReference type="EMBL" id="KI894013">
    <property type="protein sequence ID" value="OCF48518.1"/>
    <property type="molecule type" value="Genomic_DNA"/>
</dbReference>
<keyword evidence="7 9" id="KW-0539">Nucleus</keyword>
<evidence type="ECO:0000313" key="11">
    <source>
        <dbReference type="EMBL" id="WWC73192.1"/>
    </source>
</evidence>
<evidence type="ECO:0000256" key="3">
    <source>
        <dbReference type="ARBA" id="ARBA00020628"/>
    </source>
</evidence>
<comment type="function">
    <text evidence="9">Component of the Mediator complex, a coactivator involved in the regulated transcription of nearly all RNA polymerase II-dependent genes. Mediator functions as a bridge to convey information from gene-specific regulatory proteins to the basal RNA polymerase II transcription machinery. Mediator is recruited to promoters by direct interactions with regulatory proteins and serves as a scaffold for the assembly of a functional preinitiation complex with RNA polymerase II and the general transcription factors.</text>
</comment>
<dbReference type="OrthoDB" id="5549158at2759"/>
<reference evidence="10" key="1">
    <citation type="submission" date="2013-07" db="EMBL/GenBank/DDBJ databases">
        <title>The Genome Sequence of Cryptococcus pinus CBS10737.</title>
        <authorList>
            <consortium name="The Broad Institute Genome Sequencing Platform"/>
            <person name="Cuomo C."/>
            <person name="Litvintseva A."/>
            <person name="Chen Y."/>
            <person name="Heitman J."/>
            <person name="Sun S."/>
            <person name="Springer D."/>
            <person name="Dromer F."/>
            <person name="Young S.K."/>
            <person name="Zeng Q."/>
            <person name="Gargeya S."/>
            <person name="Fitzgerald M."/>
            <person name="Abouelleil A."/>
            <person name="Alvarado L."/>
            <person name="Berlin A.M."/>
            <person name="Chapman S.B."/>
            <person name="Dewar J."/>
            <person name="Goldberg J."/>
            <person name="Griggs A."/>
            <person name="Gujja S."/>
            <person name="Hansen M."/>
            <person name="Howarth C."/>
            <person name="Imamovic A."/>
            <person name="Larimer J."/>
            <person name="McCowan C."/>
            <person name="Murphy C."/>
            <person name="Pearson M."/>
            <person name="Priest M."/>
            <person name="Roberts A."/>
            <person name="Saif S."/>
            <person name="Shea T."/>
            <person name="Sykes S."/>
            <person name="Wortman J."/>
            <person name="Nusbaum C."/>
            <person name="Birren B."/>
        </authorList>
    </citation>
    <scope>NUCLEOTIDE SEQUENCE [LARGE SCALE GENOMIC DNA]</scope>
    <source>
        <strain evidence="10">CBS 10737</strain>
    </source>
</reference>
<keyword evidence="6 9" id="KW-0804">Transcription</keyword>
<evidence type="ECO:0000313" key="12">
    <source>
        <dbReference type="Proteomes" id="UP000094020"/>
    </source>
</evidence>
<dbReference type="GO" id="GO:0016592">
    <property type="term" value="C:mediator complex"/>
    <property type="evidence" value="ECO:0007669"/>
    <property type="project" value="InterPro"/>
</dbReference>
<dbReference type="KEGG" id="kpin:30173666"/>
<accession>A0A1B9HZ55</accession>
<gene>
    <name evidence="9" type="primary">MED5</name>
    <name evidence="10" type="ORF">I206_05297</name>
    <name evidence="11" type="ORF">I206_107158</name>
</gene>
<name>A0A1B9HZ55_9TREE</name>
<evidence type="ECO:0000256" key="1">
    <source>
        <dbReference type="ARBA" id="ARBA00004123"/>
    </source>
</evidence>
<evidence type="ECO:0000256" key="9">
    <source>
        <dbReference type="RuleBase" id="RU364142"/>
    </source>
</evidence>
<evidence type="ECO:0000256" key="4">
    <source>
        <dbReference type="ARBA" id="ARBA00023015"/>
    </source>
</evidence>
<evidence type="ECO:0000256" key="7">
    <source>
        <dbReference type="ARBA" id="ARBA00023242"/>
    </source>
</evidence>
<dbReference type="Proteomes" id="UP000094020">
    <property type="component" value="Chromosome 10"/>
</dbReference>
<proteinExistence type="inferred from homology"/>
<evidence type="ECO:0000313" key="10">
    <source>
        <dbReference type="EMBL" id="OCF48518.1"/>
    </source>
</evidence>
<evidence type="ECO:0000256" key="5">
    <source>
        <dbReference type="ARBA" id="ARBA00023159"/>
    </source>
</evidence>
<dbReference type="AlphaFoldDB" id="A0A1B9HZ55"/>
<comment type="similarity">
    <text evidence="2 9">Belongs to the Mediator complex subunit 5 family.</text>
</comment>
<dbReference type="RefSeq" id="XP_019009737.1">
    <property type="nucleotide sequence ID" value="XM_019157019.1"/>
</dbReference>
<keyword evidence="4 9" id="KW-0805">Transcription regulation</keyword>
<reference evidence="11" key="2">
    <citation type="submission" date="2013-07" db="EMBL/GenBank/DDBJ databases">
        <authorList>
            <consortium name="The Broad Institute Genome Sequencing Platform"/>
            <person name="Cuomo C."/>
            <person name="Litvintseva A."/>
            <person name="Chen Y."/>
            <person name="Heitman J."/>
            <person name="Sun S."/>
            <person name="Springer D."/>
            <person name="Dromer F."/>
            <person name="Young S.K."/>
            <person name="Zeng Q."/>
            <person name="Gargeya S."/>
            <person name="Fitzgerald M."/>
            <person name="Abouelleil A."/>
            <person name="Alvarado L."/>
            <person name="Berlin A.M."/>
            <person name="Chapman S.B."/>
            <person name="Dewar J."/>
            <person name="Goldberg J."/>
            <person name="Griggs A."/>
            <person name="Gujja S."/>
            <person name="Hansen M."/>
            <person name="Howarth C."/>
            <person name="Imamovic A."/>
            <person name="Larimer J."/>
            <person name="McCowan C."/>
            <person name="Murphy C."/>
            <person name="Pearson M."/>
            <person name="Priest M."/>
            <person name="Roberts A."/>
            <person name="Saif S."/>
            <person name="Shea T."/>
            <person name="Sykes S."/>
            <person name="Wortman J."/>
            <person name="Nusbaum C."/>
            <person name="Birren B."/>
        </authorList>
    </citation>
    <scope>NUCLEOTIDE SEQUENCE</scope>
    <source>
        <strain evidence="11">CBS 10737</strain>
    </source>
</reference>
<organism evidence="10">
    <name type="scientific">Kwoniella pini CBS 10737</name>
    <dbReference type="NCBI Taxonomy" id="1296096"/>
    <lineage>
        <taxon>Eukaryota</taxon>
        <taxon>Fungi</taxon>
        <taxon>Dikarya</taxon>
        <taxon>Basidiomycota</taxon>
        <taxon>Agaricomycotina</taxon>
        <taxon>Tremellomycetes</taxon>
        <taxon>Tremellales</taxon>
        <taxon>Cryptococcaceae</taxon>
        <taxon>Kwoniella</taxon>
    </lineage>
</organism>
<reference evidence="11" key="4">
    <citation type="submission" date="2024-02" db="EMBL/GenBank/DDBJ databases">
        <title>Comparative genomics of Cryptococcus and Kwoniella reveals pathogenesis evolution and contrasting modes of karyotype evolution via chromosome fusion or intercentromeric recombination.</title>
        <authorList>
            <person name="Coelho M.A."/>
            <person name="David-Palma M."/>
            <person name="Shea T."/>
            <person name="Bowers K."/>
            <person name="McGinley-Smith S."/>
            <person name="Mohammad A.W."/>
            <person name="Gnirke A."/>
            <person name="Yurkov A.M."/>
            <person name="Nowrousian M."/>
            <person name="Sun S."/>
            <person name="Cuomo C.A."/>
            <person name="Heitman J."/>
        </authorList>
    </citation>
    <scope>NUCLEOTIDE SEQUENCE</scope>
    <source>
        <strain evidence="11">CBS 10737</strain>
    </source>
</reference>